<keyword evidence="4" id="KW-1185">Reference proteome</keyword>
<dbReference type="PANTHER" id="PTHR13847">
    <property type="entry name" value="SARCOSINE DEHYDROGENASE-RELATED"/>
    <property type="match status" value="1"/>
</dbReference>
<dbReference type="Gene3D" id="3.50.50.60">
    <property type="entry name" value="FAD/NAD(P)-binding domain"/>
    <property type="match status" value="1"/>
</dbReference>
<dbReference type="GO" id="GO:0016491">
    <property type="term" value="F:oxidoreductase activity"/>
    <property type="evidence" value="ECO:0007669"/>
    <property type="project" value="UniProtKB-KW"/>
</dbReference>
<dbReference type="InterPro" id="IPR006076">
    <property type="entry name" value="FAD-dep_OxRdtase"/>
</dbReference>
<keyword evidence="1 3" id="KW-0560">Oxidoreductase</keyword>
<dbReference type="EC" id="1.-.-.-" evidence="3"/>
<evidence type="ECO:0000259" key="2">
    <source>
        <dbReference type="Pfam" id="PF01266"/>
    </source>
</evidence>
<dbReference type="InterPro" id="IPR036188">
    <property type="entry name" value="FAD/NAD-bd_sf"/>
</dbReference>
<reference evidence="3 4" key="1">
    <citation type="submission" date="2023-11" db="EMBL/GenBank/DDBJ databases">
        <title>Actinomadura monticuli sp. nov., isolated from volcanic ash.</title>
        <authorList>
            <person name="Lee S.D."/>
            <person name="Yang H."/>
            <person name="Kim I.S."/>
        </authorList>
    </citation>
    <scope>NUCLEOTIDE SEQUENCE [LARGE SCALE GENOMIC DNA]</scope>
    <source>
        <strain evidence="3 4">DSM 45346</strain>
    </source>
</reference>
<evidence type="ECO:0000256" key="1">
    <source>
        <dbReference type="ARBA" id="ARBA00023002"/>
    </source>
</evidence>
<name>A0ABV4QXA1_9ACTN</name>
<evidence type="ECO:0000313" key="4">
    <source>
        <dbReference type="Proteomes" id="UP001569904"/>
    </source>
</evidence>
<accession>A0ABV4QXA1</accession>
<dbReference type="Proteomes" id="UP001569904">
    <property type="component" value="Unassembled WGS sequence"/>
</dbReference>
<dbReference type="PANTHER" id="PTHR13847:SF289">
    <property type="entry name" value="GLYCINE OXIDASE"/>
    <property type="match status" value="1"/>
</dbReference>
<dbReference type="Pfam" id="PF01266">
    <property type="entry name" value="DAO"/>
    <property type="match status" value="1"/>
</dbReference>
<dbReference type="EMBL" id="JAXCEH010000008">
    <property type="protein sequence ID" value="MFA1555061.1"/>
    <property type="molecule type" value="Genomic_DNA"/>
</dbReference>
<evidence type="ECO:0000313" key="3">
    <source>
        <dbReference type="EMBL" id="MFA1555061.1"/>
    </source>
</evidence>
<dbReference type="Gene3D" id="3.30.9.10">
    <property type="entry name" value="D-Amino Acid Oxidase, subunit A, domain 2"/>
    <property type="match status" value="1"/>
</dbReference>
<dbReference type="SUPFAM" id="SSF51905">
    <property type="entry name" value="FAD/NAD(P)-binding domain"/>
    <property type="match status" value="1"/>
</dbReference>
<protein>
    <submittedName>
        <fullName evidence="3">FAD-dependent oxidoreductase</fullName>
        <ecNumber evidence="3">1.-.-.-</ecNumber>
    </submittedName>
</protein>
<feature type="domain" description="FAD dependent oxidoreductase" evidence="2">
    <location>
        <begin position="8"/>
        <end position="374"/>
    </location>
</feature>
<dbReference type="RefSeq" id="WP_371941748.1">
    <property type="nucleotide sequence ID" value="NZ_JAXCEH010000008.1"/>
</dbReference>
<comment type="caution">
    <text evidence="3">The sequence shown here is derived from an EMBL/GenBank/DDBJ whole genome shotgun (WGS) entry which is preliminary data.</text>
</comment>
<organism evidence="3 4">
    <name type="scientific">Actinomadura chokoriensis</name>
    <dbReference type="NCBI Taxonomy" id="454156"/>
    <lineage>
        <taxon>Bacteria</taxon>
        <taxon>Bacillati</taxon>
        <taxon>Actinomycetota</taxon>
        <taxon>Actinomycetes</taxon>
        <taxon>Streptosporangiales</taxon>
        <taxon>Thermomonosporaceae</taxon>
        <taxon>Actinomadura</taxon>
    </lineage>
</organism>
<proteinExistence type="predicted"/>
<sequence>MVDVTEFDCLIVGNGALGLFLANELAERARLRVAISGDARRPTGASQAAGAMLGCFAEVTAETFVGDAGRERFELSLAARHRWPDLLKRLRSSDDTARSPDVAEGTYVVLNTCGSELDSENFDAITAAAEHYAEPWTEVDPAAIRGYCPRPDARALRAIHIPGEGGVDARAVLDLVERRVRAAGVTMLPEVAGLASEGGQVTGAVLADGKRVAAGATVVAAGARSGALLAPVLEPDEVMPMFAGLGFAVVAERTRGAGFESVVRTPNRAFACGLHLVPLGGKREYLGATNMVVGEPQANGVLGDVHFLTGCAMAQLDEEIYHHQITGYRVGNRPVSLDGLPLVGWVREPGLYLLTGTYRDGFHNAPLLAEHAADQLAGGAGVIGETFSPRRTPIFTRSVERSIEDFVRHRMAAWYETGAESPPNMPSSALRQILREQARTFYERLGLERGLPPDLLMHVLGTLQSRRTAAVLRYLRS</sequence>
<gene>
    <name evidence="3" type="ORF">SM436_15335</name>
</gene>